<dbReference type="GO" id="GO:0008270">
    <property type="term" value="F:zinc ion binding"/>
    <property type="evidence" value="ECO:0007669"/>
    <property type="project" value="UniProtKB-KW"/>
</dbReference>
<organism evidence="3 4">
    <name type="scientific">Tribolium castaneum</name>
    <name type="common">Red flour beetle</name>
    <dbReference type="NCBI Taxonomy" id="7070"/>
    <lineage>
        <taxon>Eukaryota</taxon>
        <taxon>Metazoa</taxon>
        <taxon>Ecdysozoa</taxon>
        <taxon>Arthropoda</taxon>
        <taxon>Hexapoda</taxon>
        <taxon>Insecta</taxon>
        <taxon>Pterygota</taxon>
        <taxon>Neoptera</taxon>
        <taxon>Endopterygota</taxon>
        <taxon>Coleoptera</taxon>
        <taxon>Polyphaga</taxon>
        <taxon>Cucujiformia</taxon>
        <taxon>Tenebrionidae</taxon>
        <taxon>Tenebrionidae incertae sedis</taxon>
        <taxon>Tribolium</taxon>
    </lineage>
</organism>
<keyword evidence="1" id="KW-0479">Metal-binding</keyword>
<dbReference type="PROSITE" id="PS00028">
    <property type="entry name" value="ZINC_FINGER_C2H2_1"/>
    <property type="match status" value="1"/>
</dbReference>
<dbReference type="Proteomes" id="UP000007266">
    <property type="component" value="Linkage group 3"/>
</dbReference>
<proteinExistence type="predicted"/>
<keyword evidence="4" id="KW-1185">Reference proteome</keyword>
<reference evidence="3 4" key="1">
    <citation type="journal article" date="2008" name="Nature">
        <title>The genome of the model beetle and pest Tribolium castaneum.</title>
        <authorList>
            <consortium name="Tribolium Genome Sequencing Consortium"/>
            <person name="Richards S."/>
            <person name="Gibbs R.A."/>
            <person name="Weinstock G.M."/>
            <person name="Brown S.J."/>
            <person name="Denell R."/>
            <person name="Beeman R.W."/>
            <person name="Gibbs R."/>
            <person name="Beeman R.W."/>
            <person name="Brown S.J."/>
            <person name="Bucher G."/>
            <person name="Friedrich M."/>
            <person name="Grimmelikhuijzen C.J."/>
            <person name="Klingler M."/>
            <person name="Lorenzen M."/>
            <person name="Richards S."/>
            <person name="Roth S."/>
            <person name="Schroder R."/>
            <person name="Tautz D."/>
            <person name="Zdobnov E.M."/>
            <person name="Muzny D."/>
            <person name="Gibbs R.A."/>
            <person name="Weinstock G.M."/>
            <person name="Attaway T."/>
            <person name="Bell S."/>
            <person name="Buhay C.J."/>
            <person name="Chandrabose M.N."/>
            <person name="Chavez D."/>
            <person name="Clerk-Blankenburg K.P."/>
            <person name="Cree A."/>
            <person name="Dao M."/>
            <person name="Davis C."/>
            <person name="Chacko J."/>
            <person name="Dinh H."/>
            <person name="Dugan-Rocha S."/>
            <person name="Fowler G."/>
            <person name="Garner T.T."/>
            <person name="Garnes J."/>
            <person name="Gnirke A."/>
            <person name="Hawes A."/>
            <person name="Hernandez J."/>
            <person name="Hines S."/>
            <person name="Holder M."/>
            <person name="Hume J."/>
            <person name="Jhangiani S.N."/>
            <person name="Joshi V."/>
            <person name="Khan Z.M."/>
            <person name="Jackson L."/>
            <person name="Kovar C."/>
            <person name="Kowis A."/>
            <person name="Lee S."/>
            <person name="Lewis L.R."/>
            <person name="Margolis J."/>
            <person name="Morgan M."/>
            <person name="Nazareth L.V."/>
            <person name="Nguyen N."/>
            <person name="Okwuonu G."/>
            <person name="Parker D."/>
            <person name="Richards S."/>
            <person name="Ruiz S.J."/>
            <person name="Santibanez J."/>
            <person name="Savard J."/>
            <person name="Scherer S.E."/>
            <person name="Schneider B."/>
            <person name="Sodergren E."/>
            <person name="Tautz D."/>
            <person name="Vattahil S."/>
            <person name="Villasana D."/>
            <person name="White C.S."/>
            <person name="Wright R."/>
            <person name="Park Y."/>
            <person name="Beeman R.W."/>
            <person name="Lord J."/>
            <person name="Oppert B."/>
            <person name="Lorenzen M."/>
            <person name="Brown S."/>
            <person name="Wang L."/>
            <person name="Savard J."/>
            <person name="Tautz D."/>
            <person name="Richards S."/>
            <person name="Weinstock G."/>
            <person name="Gibbs R.A."/>
            <person name="Liu Y."/>
            <person name="Worley K."/>
            <person name="Weinstock G."/>
            <person name="Elsik C.G."/>
            <person name="Reese J.T."/>
            <person name="Elhaik E."/>
            <person name="Landan G."/>
            <person name="Graur D."/>
            <person name="Arensburger P."/>
            <person name="Atkinson P."/>
            <person name="Beeman R.W."/>
            <person name="Beidler J."/>
            <person name="Brown S.J."/>
            <person name="Demuth J.P."/>
            <person name="Drury D.W."/>
            <person name="Du Y.Z."/>
            <person name="Fujiwara H."/>
            <person name="Lorenzen M."/>
            <person name="Maselli V."/>
            <person name="Osanai M."/>
            <person name="Park Y."/>
            <person name="Robertson H.M."/>
            <person name="Tu Z."/>
            <person name="Wang J.J."/>
            <person name="Wang S."/>
            <person name="Richards S."/>
            <person name="Song H."/>
            <person name="Zhang L."/>
            <person name="Sodergren E."/>
            <person name="Werner D."/>
            <person name="Stanke M."/>
            <person name="Morgenstern B."/>
            <person name="Solovyev V."/>
            <person name="Kosarev P."/>
            <person name="Brown G."/>
            <person name="Chen H.C."/>
            <person name="Ermolaeva O."/>
            <person name="Hlavina W."/>
            <person name="Kapustin Y."/>
            <person name="Kiryutin B."/>
            <person name="Kitts P."/>
            <person name="Maglott D."/>
            <person name="Pruitt K."/>
            <person name="Sapojnikov V."/>
            <person name="Souvorov A."/>
            <person name="Mackey A.J."/>
            <person name="Waterhouse R.M."/>
            <person name="Wyder S."/>
            <person name="Zdobnov E.M."/>
            <person name="Zdobnov E.M."/>
            <person name="Wyder S."/>
            <person name="Kriventseva E.V."/>
            <person name="Kadowaki T."/>
            <person name="Bork P."/>
            <person name="Aranda M."/>
            <person name="Bao R."/>
            <person name="Beermann A."/>
            <person name="Berns N."/>
            <person name="Bolognesi R."/>
            <person name="Bonneton F."/>
            <person name="Bopp D."/>
            <person name="Brown S.J."/>
            <person name="Bucher G."/>
            <person name="Butts T."/>
            <person name="Chaumot A."/>
            <person name="Denell R.E."/>
            <person name="Ferrier D.E."/>
            <person name="Friedrich M."/>
            <person name="Gordon C.M."/>
            <person name="Jindra M."/>
            <person name="Klingler M."/>
            <person name="Lan Q."/>
            <person name="Lattorff H.M."/>
            <person name="Laudet V."/>
            <person name="von Levetsow C."/>
            <person name="Liu Z."/>
            <person name="Lutz R."/>
            <person name="Lynch J.A."/>
            <person name="da Fonseca R.N."/>
            <person name="Posnien N."/>
            <person name="Reuter R."/>
            <person name="Roth S."/>
            <person name="Savard J."/>
            <person name="Schinko J.B."/>
            <person name="Schmitt C."/>
            <person name="Schoppmeier M."/>
            <person name="Schroder R."/>
            <person name="Shippy T.D."/>
            <person name="Simonnet F."/>
            <person name="Marques-Souza H."/>
            <person name="Tautz D."/>
            <person name="Tomoyasu Y."/>
            <person name="Trauner J."/>
            <person name="Van der Zee M."/>
            <person name="Vervoort M."/>
            <person name="Wittkopp N."/>
            <person name="Wimmer E.A."/>
            <person name="Yang X."/>
            <person name="Jones A.K."/>
            <person name="Sattelle D.B."/>
            <person name="Ebert P.R."/>
            <person name="Nelson D."/>
            <person name="Scott J.G."/>
            <person name="Beeman R.W."/>
            <person name="Muthukrishnan S."/>
            <person name="Kramer K.J."/>
            <person name="Arakane Y."/>
            <person name="Beeman R.W."/>
            <person name="Zhu Q."/>
            <person name="Hogenkamp D."/>
            <person name="Dixit R."/>
            <person name="Oppert B."/>
            <person name="Jiang H."/>
            <person name="Zou Z."/>
            <person name="Marshall J."/>
            <person name="Elpidina E."/>
            <person name="Vinokurov K."/>
            <person name="Oppert C."/>
            <person name="Zou Z."/>
            <person name="Evans J."/>
            <person name="Lu Z."/>
            <person name="Zhao P."/>
            <person name="Sumathipala N."/>
            <person name="Altincicek B."/>
            <person name="Vilcinskas A."/>
            <person name="Williams M."/>
            <person name="Hultmark D."/>
            <person name="Hetru C."/>
            <person name="Jiang H."/>
            <person name="Grimmelikhuijzen C.J."/>
            <person name="Hauser F."/>
            <person name="Cazzamali G."/>
            <person name="Williamson M."/>
            <person name="Park Y."/>
            <person name="Li B."/>
            <person name="Tanaka Y."/>
            <person name="Predel R."/>
            <person name="Neupert S."/>
            <person name="Schachtner J."/>
            <person name="Verleyen P."/>
            <person name="Raible F."/>
            <person name="Bork P."/>
            <person name="Friedrich M."/>
            <person name="Walden K.K."/>
            <person name="Robertson H.M."/>
            <person name="Angeli S."/>
            <person name="Foret S."/>
            <person name="Bucher G."/>
            <person name="Schuetz S."/>
            <person name="Maleszka R."/>
            <person name="Wimmer E.A."/>
            <person name="Beeman R.W."/>
            <person name="Lorenzen M."/>
            <person name="Tomoyasu Y."/>
            <person name="Miller S.C."/>
            <person name="Grossmann D."/>
            <person name="Bucher G."/>
        </authorList>
    </citation>
    <scope>NUCLEOTIDE SEQUENCE [LARGE SCALE GENOMIC DNA]</scope>
    <source>
        <strain evidence="3 4">Georgia GA2</strain>
    </source>
</reference>
<feature type="domain" description="C2H2-type" evidence="2">
    <location>
        <begin position="11"/>
        <end position="34"/>
    </location>
</feature>
<dbReference type="HOGENOM" id="CLU_3336215_0_0_1"/>
<dbReference type="InterPro" id="IPR013087">
    <property type="entry name" value="Znf_C2H2_type"/>
</dbReference>
<dbReference type="AlphaFoldDB" id="D6WFD0"/>
<evidence type="ECO:0000256" key="1">
    <source>
        <dbReference type="PROSITE-ProRule" id="PRU00042"/>
    </source>
</evidence>
<dbReference type="Gene3D" id="3.30.160.60">
    <property type="entry name" value="Classic Zinc Finger"/>
    <property type="match status" value="1"/>
</dbReference>
<dbReference type="InterPro" id="IPR036236">
    <property type="entry name" value="Znf_C2H2_sf"/>
</dbReference>
<keyword evidence="1" id="KW-0862">Zinc</keyword>
<gene>
    <name evidence="3" type="primary">GLEAN_03102</name>
    <name evidence="3" type="ORF">TcasGA2_TC003102</name>
</gene>
<evidence type="ECO:0000313" key="4">
    <source>
        <dbReference type="Proteomes" id="UP000007266"/>
    </source>
</evidence>
<accession>D6WFD0</accession>
<dbReference type="PROSITE" id="PS50157">
    <property type="entry name" value="ZINC_FINGER_C2H2_2"/>
    <property type="match status" value="1"/>
</dbReference>
<sequence length="38" mass="4638">MNVECGKERHLKCNRCNASFYYKQDLRKHLARMHGRLM</sequence>
<name>D6WFD0_TRICA</name>
<dbReference type="InParanoid" id="D6WFD0"/>
<dbReference type="PhylomeDB" id="D6WFD0"/>
<keyword evidence="1" id="KW-0863">Zinc-finger</keyword>
<dbReference type="SUPFAM" id="SSF57667">
    <property type="entry name" value="beta-beta-alpha zinc fingers"/>
    <property type="match status" value="1"/>
</dbReference>
<protein>
    <recommendedName>
        <fullName evidence="2">C2H2-type domain-containing protein</fullName>
    </recommendedName>
</protein>
<reference evidence="3 4" key="2">
    <citation type="journal article" date="2010" name="Nucleic Acids Res.">
        <title>BeetleBase in 2010: revisions to provide comprehensive genomic information for Tribolium castaneum.</title>
        <authorList>
            <person name="Kim H.S."/>
            <person name="Murphy T."/>
            <person name="Xia J."/>
            <person name="Caragea D."/>
            <person name="Park Y."/>
            <person name="Beeman R.W."/>
            <person name="Lorenzen M.D."/>
            <person name="Butcher S."/>
            <person name="Manak J.R."/>
            <person name="Brown S.J."/>
        </authorList>
    </citation>
    <scope>GENOME REANNOTATION</scope>
    <source>
        <strain evidence="3 4">Georgia GA2</strain>
    </source>
</reference>
<evidence type="ECO:0000313" key="3">
    <source>
        <dbReference type="EMBL" id="EFA00269.1"/>
    </source>
</evidence>
<evidence type="ECO:0000259" key="2">
    <source>
        <dbReference type="PROSITE" id="PS50157"/>
    </source>
</evidence>
<dbReference type="EMBL" id="KQ971319">
    <property type="protein sequence ID" value="EFA00269.1"/>
    <property type="molecule type" value="Genomic_DNA"/>
</dbReference>